<reference evidence="3 4" key="2">
    <citation type="journal article" date="2017" name="Front. Plant Sci.">
        <title>Gene Classification and Mining of Molecular Markers Useful in Red Clover (Trifolium pratense) Breeding.</title>
        <authorList>
            <person name="Istvanek J."/>
            <person name="Dluhosova J."/>
            <person name="Dluhos P."/>
            <person name="Patkova L."/>
            <person name="Nedelnik J."/>
            <person name="Repkova J."/>
        </authorList>
    </citation>
    <scope>NUCLEOTIDE SEQUENCE [LARGE SCALE GENOMIC DNA]</scope>
    <source>
        <strain evidence="4">cv. Tatra</strain>
        <tissue evidence="3">Young leaves</tissue>
    </source>
</reference>
<dbReference type="PANTHER" id="PTHR38370">
    <property type="entry name" value="BETA-1,4-XYLOSIDASE"/>
    <property type="match status" value="1"/>
</dbReference>
<reference evidence="3 4" key="1">
    <citation type="journal article" date="2014" name="Am. J. Bot.">
        <title>Genome assembly and annotation for red clover (Trifolium pratense; Fabaceae).</title>
        <authorList>
            <person name="Istvanek J."/>
            <person name="Jaros M."/>
            <person name="Krenek A."/>
            <person name="Repkova J."/>
        </authorList>
    </citation>
    <scope>NUCLEOTIDE SEQUENCE [LARGE SCALE GENOMIC DNA]</scope>
    <source>
        <strain evidence="4">cv. Tatra</strain>
        <tissue evidence="3">Young leaves</tissue>
    </source>
</reference>
<dbReference type="EMBL" id="ASHM01007883">
    <property type="protein sequence ID" value="PNY15675.1"/>
    <property type="molecule type" value="Genomic_DNA"/>
</dbReference>
<evidence type="ECO:0000313" key="2">
    <source>
        <dbReference type="EMBL" id="PNY15449.1"/>
    </source>
</evidence>
<evidence type="ECO:0000313" key="3">
    <source>
        <dbReference type="EMBL" id="PNY15675.1"/>
    </source>
</evidence>
<dbReference type="OrthoDB" id="1929722at2759"/>
<dbReference type="AlphaFoldDB" id="A0A2K3PK87"/>
<proteinExistence type="predicted"/>
<protein>
    <submittedName>
        <fullName evidence="3">Putative beta-D-xylosidase 5-like protein</fullName>
    </submittedName>
</protein>
<dbReference type="PANTHER" id="PTHR38370:SF1">
    <property type="entry name" value="BETA-1,4-XYLOSIDASE"/>
    <property type="match status" value="1"/>
</dbReference>
<name>A0A2K3PK87_TRIPR</name>
<sequence>MEGLIPYLIHAIKKQKPHHHSFQRSVSHSENSNRSYHLLLESDSVTGSSHRRTRSDFQQPTTEFLEHRFGADGTLVSPRGLTTTAPATINATAAHATKPSSKNFNNIRNHA</sequence>
<accession>A0A2K3PK87</accession>
<feature type="region of interest" description="Disordered" evidence="1">
    <location>
        <begin position="15"/>
        <end position="34"/>
    </location>
</feature>
<dbReference type="Proteomes" id="UP000236291">
    <property type="component" value="Unassembled WGS sequence"/>
</dbReference>
<feature type="compositionally biased region" description="Polar residues" evidence="1">
    <location>
        <begin position="23"/>
        <end position="34"/>
    </location>
</feature>
<dbReference type="EMBL" id="ASHM01007683">
    <property type="protein sequence ID" value="PNY15449.1"/>
    <property type="molecule type" value="Genomic_DNA"/>
</dbReference>
<organism evidence="3 4">
    <name type="scientific">Trifolium pratense</name>
    <name type="common">Red clover</name>
    <dbReference type="NCBI Taxonomy" id="57577"/>
    <lineage>
        <taxon>Eukaryota</taxon>
        <taxon>Viridiplantae</taxon>
        <taxon>Streptophyta</taxon>
        <taxon>Embryophyta</taxon>
        <taxon>Tracheophyta</taxon>
        <taxon>Spermatophyta</taxon>
        <taxon>Magnoliopsida</taxon>
        <taxon>eudicotyledons</taxon>
        <taxon>Gunneridae</taxon>
        <taxon>Pentapetalae</taxon>
        <taxon>rosids</taxon>
        <taxon>fabids</taxon>
        <taxon>Fabales</taxon>
        <taxon>Fabaceae</taxon>
        <taxon>Papilionoideae</taxon>
        <taxon>50 kb inversion clade</taxon>
        <taxon>NPAAA clade</taxon>
        <taxon>Hologalegina</taxon>
        <taxon>IRL clade</taxon>
        <taxon>Trifolieae</taxon>
        <taxon>Trifolium</taxon>
    </lineage>
</organism>
<evidence type="ECO:0000256" key="1">
    <source>
        <dbReference type="SAM" id="MobiDB-lite"/>
    </source>
</evidence>
<comment type="caution">
    <text evidence="3">The sequence shown here is derived from an EMBL/GenBank/DDBJ whole genome shotgun (WGS) entry which is preliminary data.</text>
</comment>
<evidence type="ECO:0000313" key="4">
    <source>
        <dbReference type="Proteomes" id="UP000236291"/>
    </source>
</evidence>
<gene>
    <name evidence="2" type="ORF">L195_g012145</name>
    <name evidence="3" type="ORF">L195_g012376</name>
</gene>